<dbReference type="EMBL" id="HBUF01251369">
    <property type="protein sequence ID" value="CAG6680164.1"/>
    <property type="molecule type" value="Transcribed_RNA"/>
</dbReference>
<protein>
    <submittedName>
        <fullName evidence="1">Uncharacterized protein</fullName>
    </submittedName>
</protein>
<organism evidence="1">
    <name type="scientific">Cacopsylla melanoneura</name>
    <dbReference type="NCBI Taxonomy" id="428564"/>
    <lineage>
        <taxon>Eukaryota</taxon>
        <taxon>Metazoa</taxon>
        <taxon>Ecdysozoa</taxon>
        <taxon>Arthropoda</taxon>
        <taxon>Hexapoda</taxon>
        <taxon>Insecta</taxon>
        <taxon>Pterygota</taxon>
        <taxon>Neoptera</taxon>
        <taxon>Paraneoptera</taxon>
        <taxon>Hemiptera</taxon>
        <taxon>Sternorrhyncha</taxon>
        <taxon>Psylloidea</taxon>
        <taxon>Psyllidae</taxon>
        <taxon>Psyllinae</taxon>
        <taxon>Cacopsylla</taxon>
    </lineage>
</organism>
<name>A0A8D8X367_9HEMI</name>
<sequence>MIIWGKYYTRHSKSLRLNTNKDTHYWKYEPQPVIETDQHVIYWNRTIYTDRTVGHNRPDTIVVNKREKTAHIIDYAVVNSNNIITTYNEKMRKYQDLRQEIKEQWNIESVKIHPIIMSTTGIVPKTMSKHLHELGIHKSTIAKMQHSVILSICNLIRKTLN</sequence>
<reference evidence="1" key="1">
    <citation type="submission" date="2021-05" db="EMBL/GenBank/DDBJ databases">
        <authorList>
            <person name="Alioto T."/>
            <person name="Alioto T."/>
            <person name="Gomez Garrido J."/>
        </authorList>
    </citation>
    <scope>NUCLEOTIDE SEQUENCE</scope>
</reference>
<dbReference type="PANTHER" id="PTHR35450">
    <property type="entry name" value="REVERSE TRANSCRIPTASE DOMAIN-CONTAINING PROTEIN"/>
    <property type="match status" value="1"/>
</dbReference>
<accession>A0A8D8X367</accession>
<dbReference type="PANTHER" id="PTHR35450:SF2">
    <property type="entry name" value="REVERSE TRANSCRIPTASE DOMAIN-CONTAINING PROTEIN"/>
    <property type="match status" value="1"/>
</dbReference>
<evidence type="ECO:0000313" key="1">
    <source>
        <dbReference type="EMBL" id="CAG6680164.1"/>
    </source>
</evidence>
<proteinExistence type="predicted"/>
<dbReference type="AlphaFoldDB" id="A0A8D8X367"/>